<proteinExistence type="predicted"/>
<reference evidence="2 3" key="1">
    <citation type="journal article" date="2019" name="Int. J. Syst. Evol. Microbiol.">
        <title>The Global Catalogue of Microorganisms (GCM) 10K type strain sequencing project: providing services to taxonomists for standard genome sequencing and annotation.</title>
        <authorList>
            <consortium name="The Broad Institute Genomics Platform"/>
            <consortium name="The Broad Institute Genome Sequencing Center for Infectious Disease"/>
            <person name="Wu L."/>
            <person name="Ma J."/>
        </authorList>
    </citation>
    <scope>NUCLEOTIDE SEQUENCE [LARGE SCALE GENOMIC DNA]</scope>
    <source>
        <strain evidence="2 3">JCM 15089</strain>
    </source>
</reference>
<comment type="caution">
    <text evidence="2">The sequence shown here is derived from an EMBL/GenBank/DDBJ whole genome shotgun (WGS) entry which is preliminary data.</text>
</comment>
<dbReference type="PANTHER" id="PTHR22617">
    <property type="entry name" value="CHEMOTAXIS SENSOR HISTIDINE KINASE-RELATED"/>
    <property type="match status" value="1"/>
</dbReference>
<dbReference type="InterPro" id="IPR039315">
    <property type="entry name" value="CheW"/>
</dbReference>
<organism evidence="2 3">
    <name type="scientific">Rhizomicrobium electricum</name>
    <dbReference type="NCBI Taxonomy" id="480070"/>
    <lineage>
        <taxon>Bacteria</taxon>
        <taxon>Pseudomonadati</taxon>
        <taxon>Pseudomonadota</taxon>
        <taxon>Alphaproteobacteria</taxon>
        <taxon>Micropepsales</taxon>
        <taxon>Micropepsaceae</taxon>
        <taxon>Rhizomicrobium</taxon>
    </lineage>
</organism>
<dbReference type="EMBL" id="BAAADD010000001">
    <property type="protein sequence ID" value="GAA0560443.1"/>
    <property type="molecule type" value="Genomic_DNA"/>
</dbReference>
<keyword evidence="3" id="KW-1185">Reference proteome</keyword>
<dbReference type="InterPro" id="IPR002545">
    <property type="entry name" value="CheW-lke_dom"/>
</dbReference>
<dbReference type="CDD" id="cd00732">
    <property type="entry name" value="CheW"/>
    <property type="match status" value="1"/>
</dbReference>
<dbReference type="PROSITE" id="PS50851">
    <property type="entry name" value="CHEW"/>
    <property type="match status" value="1"/>
</dbReference>
<dbReference type="Gene3D" id="2.30.30.40">
    <property type="entry name" value="SH3 Domains"/>
    <property type="match status" value="1"/>
</dbReference>
<evidence type="ECO:0000313" key="2">
    <source>
        <dbReference type="EMBL" id="GAA0560443.1"/>
    </source>
</evidence>
<dbReference type="RefSeq" id="WP_166931680.1">
    <property type="nucleotide sequence ID" value="NZ_BAAADD010000001.1"/>
</dbReference>
<accession>A0ABN1E6X3</accession>
<gene>
    <name evidence="2" type="ORF">GCM10008942_06160</name>
</gene>
<dbReference type="SUPFAM" id="SSF50341">
    <property type="entry name" value="CheW-like"/>
    <property type="match status" value="1"/>
</dbReference>
<dbReference type="PANTHER" id="PTHR22617:SF23">
    <property type="entry name" value="CHEMOTAXIS PROTEIN CHEW"/>
    <property type="match status" value="1"/>
</dbReference>
<sequence>MSSNDNDTAQERRQYITFLATGQEFAADIMTIREIRGWTDTTALPHVPDYVRGVINLRGMVLPVIDLKARLGLGLTEATAKHVIIVVNSGERTIGLLVDAVSDILTVSRNEIQSVPDVMRESQNDYVEGIAVLDGRMVTLLGMTKLTSSFSGAGDMFVENAA</sequence>
<dbReference type="Gene3D" id="2.40.50.180">
    <property type="entry name" value="CheA-289, Domain 4"/>
    <property type="match status" value="1"/>
</dbReference>
<feature type="domain" description="CheW-like" evidence="1">
    <location>
        <begin position="12"/>
        <end position="152"/>
    </location>
</feature>
<protein>
    <submittedName>
        <fullName evidence="2">Chemotaxis protein CheW</fullName>
    </submittedName>
</protein>
<evidence type="ECO:0000259" key="1">
    <source>
        <dbReference type="PROSITE" id="PS50851"/>
    </source>
</evidence>
<dbReference type="Pfam" id="PF01584">
    <property type="entry name" value="CheW"/>
    <property type="match status" value="1"/>
</dbReference>
<dbReference type="InterPro" id="IPR036061">
    <property type="entry name" value="CheW-like_dom_sf"/>
</dbReference>
<evidence type="ECO:0000313" key="3">
    <source>
        <dbReference type="Proteomes" id="UP001499951"/>
    </source>
</evidence>
<dbReference type="SMART" id="SM00260">
    <property type="entry name" value="CheW"/>
    <property type="match status" value="1"/>
</dbReference>
<dbReference type="Proteomes" id="UP001499951">
    <property type="component" value="Unassembled WGS sequence"/>
</dbReference>
<name>A0ABN1E6X3_9PROT</name>